<evidence type="ECO:0000313" key="2">
    <source>
        <dbReference type="Proteomes" id="UP000504632"/>
    </source>
</evidence>
<dbReference type="AlphaFoldDB" id="A0A6J2V944"/>
<dbReference type="OrthoDB" id="9884289at2759"/>
<organism evidence="2 3">
    <name type="scientific">Chanos chanos</name>
    <name type="common">Milkfish</name>
    <name type="synonym">Mugil chanos</name>
    <dbReference type="NCBI Taxonomy" id="29144"/>
    <lineage>
        <taxon>Eukaryota</taxon>
        <taxon>Metazoa</taxon>
        <taxon>Chordata</taxon>
        <taxon>Craniata</taxon>
        <taxon>Vertebrata</taxon>
        <taxon>Euteleostomi</taxon>
        <taxon>Actinopterygii</taxon>
        <taxon>Neopterygii</taxon>
        <taxon>Teleostei</taxon>
        <taxon>Ostariophysi</taxon>
        <taxon>Gonorynchiformes</taxon>
        <taxon>Chanidae</taxon>
        <taxon>Chanos</taxon>
    </lineage>
</organism>
<gene>
    <name evidence="3" type="primary">srgn</name>
</gene>
<dbReference type="GeneID" id="115809993"/>
<sequence length="163" mass="17626">MGICYKICAVLAIICLLENHTLGAPTKGRYMWVKCKPEGKDPNCHTQKGPWMNLPGPQDRLPASATKTIVPVESSEVASEEVELSGDGSGGGSIIPVLPELGSGDQWMADTQDQVEYQAEVPVSAHLGEESSGDFDYSNYIFPEKVKANGPSTEELKEENMLL</sequence>
<evidence type="ECO:0000313" key="3">
    <source>
        <dbReference type="RefSeq" id="XP_030627746.1"/>
    </source>
</evidence>
<protein>
    <submittedName>
        <fullName evidence="3">Serglycin</fullName>
    </submittedName>
</protein>
<dbReference type="RefSeq" id="XP_030627746.1">
    <property type="nucleotide sequence ID" value="XM_030771886.1"/>
</dbReference>
<keyword evidence="2" id="KW-1185">Reference proteome</keyword>
<evidence type="ECO:0000256" key="1">
    <source>
        <dbReference type="SAM" id="SignalP"/>
    </source>
</evidence>
<accession>A0A6J2V944</accession>
<dbReference type="Pfam" id="PF04360">
    <property type="entry name" value="Serglycin"/>
    <property type="match status" value="1"/>
</dbReference>
<proteinExistence type="predicted"/>
<feature type="signal peptide" evidence="1">
    <location>
        <begin position="1"/>
        <end position="23"/>
    </location>
</feature>
<dbReference type="FunCoup" id="A0A6J2V944">
    <property type="interactions" value="3"/>
</dbReference>
<dbReference type="InterPro" id="IPR007455">
    <property type="entry name" value="Serglycin"/>
</dbReference>
<name>A0A6J2V944_CHACN</name>
<feature type="chain" id="PRO_5026843804" evidence="1">
    <location>
        <begin position="24"/>
        <end position="163"/>
    </location>
</feature>
<dbReference type="Proteomes" id="UP000504632">
    <property type="component" value="Chromosome 4"/>
</dbReference>
<dbReference type="CTD" id="5552"/>
<dbReference type="InParanoid" id="A0A6J2V944"/>
<keyword evidence="1" id="KW-0732">Signal</keyword>
<reference evidence="3" key="1">
    <citation type="submission" date="2025-08" db="UniProtKB">
        <authorList>
            <consortium name="RefSeq"/>
        </authorList>
    </citation>
    <scope>IDENTIFICATION</scope>
</reference>